<dbReference type="EMBL" id="AEXO01000095">
    <property type="protein sequence ID" value="EGC85595.1"/>
    <property type="molecule type" value="Genomic_DNA"/>
</dbReference>
<gene>
    <name evidence="2" type="ORF">HMPREF9303_2659</name>
</gene>
<organism evidence="2 3">
    <name type="scientific">Prevotella denticola CRIS 18C-A</name>
    <dbReference type="NCBI Taxonomy" id="944557"/>
    <lineage>
        <taxon>Bacteria</taxon>
        <taxon>Pseudomonadati</taxon>
        <taxon>Bacteroidota</taxon>
        <taxon>Bacteroidia</taxon>
        <taxon>Bacteroidales</taxon>
        <taxon>Prevotellaceae</taxon>
        <taxon>Prevotella</taxon>
    </lineage>
</organism>
<dbReference type="AlphaFoldDB" id="F0H907"/>
<accession>F0H907</accession>
<comment type="caution">
    <text evidence="2">The sequence shown here is derived from an EMBL/GenBank/DDBJ whole genome shotgun (WGS) entry which is preliminary data.</text>
</comment>
<protein>
    <submittedName>
        <fullName evidence="2">Uncharacterized protein</fullName>
    </submittedName>
</protein>
<proteinExistence type="predicted"/>
<feature type="compositionally biased region" description="Polar residues" evidence="1">
    <location>
        <begin position="31"/>
        <end position="42"/>
    </location>
</feature>
<reference evidence="2 3" key="1">
    <citation type="submission" date="2011-02" db="EMBL/GenBank/DDBJ databases">
        <authorList>
            <person name="Durkin A.S."/>
            <person name="Madupu R."/>
            <person name="Torralba M."/>
            <person name="Gillis M."/>
            <person name="Methe B."/>
            <person name="Sutton G."/>
            <person name="Nelson K.E."/>
        </authorList>
    </citation>
    <scope>NUCLEOTIDE SEQUENCE [LARGE SCALE GENOMIC DNA]</scope>
    <source>
        <strain evidence="2 3">CRIS 18C-A</strain>
    </source>
</reference>
<evidence type="ECO:0000313" key="2">
    <source>
        <dbReference type="EMBL" id="EGC85595.1"/>
    </source>
</evidence>
<evidence type="ECO:0000313" key="3">
    <source>
        <dbReference type="Proteomes" id="UP000003155"/>
    </source>
</evidence>
<name>F0H907_9BACT</name>
<sequence length="42" mass="4543">MNPHEKAFSHLLGAIGEQPAEPCRAGEKTETGQIKSTISKHL</sequence>
<evidence type="ECO:0000256" key="1">
    <source>
        <dbReference type="SAM" id="MobiDB-lite"/>
    </source>
</evidence>
<feature type="region of interest" description="Disordered" evidence="1">
    <location>
        <begin position="1"/>
        <end position="42"/>
    </location>
</feature>
<keyword evidence="3" id="KW-1185">Reference proteome</keyword>
<dbReference type="Proteomes" id="UP000003155">
    <property type="component" value="Unassembled WGS sequence"/>
</dbReference>